<name>A0A1J5RFV8_9ZZZZ</name>
<dbReference type="NCBIfam" id="NF041893">
    <property type="entry name" value="TraI_MobP_relax"/>
    <property type="match status" value="1"/>
</dbReference>
<dbReference type="InterPro" id="IPR054462">
    <property type="entry name" value="TraI_M"/>
</dbReference>
<comment type="caution">
    <text evidence="5">The sequence shown here is derived from an EMBL/GenBank/DDBJ whole genome shotgun (WGS) entry which is preliminary data.</text>
</comment>
<protein>
    <submittedName>
        <fullName evidence="5">Relaxase/mobilization nuclease domain protein</fullName>
    </submittedName>
</protein>
<dbReference type="InterPro" id="IPR005094">
    <property type="entry name" value="Endonuclease_MobA/VirD2"/>
</dbReference>
<accession>A0A1J5RFV8</accession>
<dbReference type="Pfam" id="PF18821">
    <property type="entry name" value="LPD7"/>
    <property type="match status" value="1"/>
</dbReference>
<feature type="compositionally biased region" description="Basic and acidic residues" evidence="1">
    <location>
        <begin position="592"/>
        <end position="627"/>
    </location>
</feature>
<dbReference type="Pfam" id="PF03432">
    <property type="entry name" value="Relaxase"/>
    <property type="match status" value="1"/>
</dbReference>
<feature type="domain" description="MobA/VirD2-like nuclease" evidence="2">
    <location>
        <begin position="51"/>
        <end position="161"/>
    </location>
</feature>
<proteinExistence type="predicted"/>
<feature type="domain" description="TraI-like middle" evidence="4">
    <location>
        <begin position="209"/>
        <end position="297"/>
    </location>
</feature>
<dbReference type="Pfam" id="PF22863">
    <property type="entry name" value="TraI_middle"/>
    <property type="match status" value="1"/>
</dbReference>
<evidence type="ECO:0000259" key="3">
    <source>
        <dbReference type="Pfam" id="PF18821"/>
    </source>
</evidence>
<gene>
    <name evidence="5" type="ORF">GALL_230850</name>
</gene>
<dbReference type="InterPro" id="IPR040677">
    <property type="entry name" value="LPD7"/>
</dbReference>
<feature type="region of interest" description="Disordered" evidence="1">
    <location>
        <begin position="592"/>
        <end position="654"/>
    </location>
</feature>
<dbReference type="EMBL" id="MLJW01000176">
    <property type="protein sequence ID" value="OIQ94982.1"/>
    <property type="molecule type" value="Genomic_DNA"/>
</dbReference>
<sequence length="736" mass="81273">MLAKVITRKAVSREFGEAVRYIARDNPDQIAESSPEMGTLNLDCPLDTPEDRQAAIDILDATAAAARNTTARGPVYHVTLAWQEAEHPERQQIDAACEHVMKTLGFKGHDALWALHRDTDHDHVHLIVNRVHADGHTAKVPKYDWLLLDKAMREIELAHGWRHSPGPYGVVHDQGKAGIVRMSRAERTALGQLDGGQRVSNAAKAAEHRNAGAQSFQAWLAGEPAQVLRTAVQSPGASWHSVHHAAARYGVTIQPKGSGMVATTTLDDGRVLAAKASQMGRWASKNALEKALGPYKPSRGPMPEPKVRYAAALDGQRANLWGEPQHASADPERQRRRAERAQARALLAARFKAELEAIRKQRQALRKAMTARHRDERQALIPMLRGERAAALAEHRRDGMDAKVALSYRAWEEAKAKEALQKRQAAERKTLTAKIPRTEVWRTWLEQQAELGDETAKAALRGIRYREQRNSKKYQQLDGIEGEDLDPLRKLTVANLRAEIDHKRQLVVYTGQDGREKFTDTGPRIVMHDKSDDSLEAALRIAAQKYGCKVDITGSSEFRERAARQAVRLGIKVGNADLQAIVADEQARMRAERMATRTTKAEQTAERRRTEPEKADDLSPDSGDKPAPHRPPAAASQPVTAVPEKQAGAAGPHEQAIRSMEQTVERWVDGDRSSGTVKAFIGAYDCARAQGADGRGLIAEVADRIISRRGDGVAAGLASFMAAIERQRKREQGMGR</sequence>
<dbReference type="AlphaFoldDB" id="A0A1J5RFV8"/>
<evidence type="ECO:0000259" key="2">
    <source>
        <dbReference type="Pfam" id="PF03432"/>
    </source>
</evidence>
<evidence type="ECO:0000256" key="1">
    <source>
        <dbReference type="SAM" id="MobiDB-lite"/>
    </source>
</evidence>
<organism evidence="5">
    <name type="scientific">mine drainage metagenome</name>
    <dbReference type="NCBI Taxonomy" id="410659"/>
    <lineage>
        <taxon>unclassified sequences</taxon>
        <taxon>metagenomes</taxon>
        <taxon>ecological metagenomes</taxon>
    </lineage>
</organism>
<evidence type="ECO:0000313" key="5">
    <source>
        <dbReference type="EMBL" id="OIQ94982.1"/>
    </source>
</evidence>
<feature type="domain" description="Large polyvalent protein-associated" evidence="3">
    <location>
        <begin position="497"/>
        <end position="583"/>
    </location>
</feature>
<reference evidence="5" key="1">
    <citation type="submission" date="2016-10" db="EMBL/GenBank/DDBJ databases">
        <title>Sequence of Gallionella enrichment culture.</title>
        <authorList>
            <person name="Poehlein A."/>
            <person name="Muehling M."/>
            <person name="Daniel R."/>
        </authorList>
    </citation>
    <scope>NUCLEOTIDE SEQUENCE</scope>
</reference>
<evidence type="ECO:0000259" key="4">
    <source>
        <dbReference type="Pfam" id="PF22863"/>
    </source>
</evidence>
<dbReference type="InterPro" id="IPR049751">
    <property type="entry name" value="TraI/MobA_relaxases"/>
</dbReference>